<accession>A0A943EER6</accession>
<dbReference type="EMBL" id="JAGZCZ010000011">
    <property type="protein sequence ID" value="MBS5520331.1"/>
    <property type="molecule type" value="Genomic_DNA"/>
</dbReference>
<organism evidence="3 4">
    <name type="scientific">Acidaminococcus intestini</name>
    <dbReference type="NCBI Taxonomy" id="187327"/>
    <lineage>
        <taxon>Bacteria</taxon>
        <taxon>Bacillati</taxon>
        <taxon>Bacillota</taxon>
        <taxon>Negativicutes</taxon>
        <taxon>Acidaminococcales</taxon>
        <taxon>Acidaminococcaceae</taxon>
        <taxon>Acidaminococcus</taxon>
    </lineage>
</organism>
<dbReference type="Pfam" id="PF18435">
    <property type="entry name" value="EstA_Ig_like"/>
    <property type="match status" value="1"/>
</dbReference>
<dbReference type="Gene3D" id="3.40.50.1820">
    <property type="entry name" value="alpha/beta hydrolase"/>
    <property type="match status" value="1"/>
</dbReference>
<dbReference type="Gene3D" id="2.60.40.2180">
    <property type="match status" value="1"/>
</dbReference>
<feature type="region of interest" description="Disordered" evidence="1">
    <location>
        <begin position="125"/>
        <end position="144"/>
    </location>
</feature>
<dbReference type="AlphaFoldDB" id="A0A943EER6"/>
<evidence type="ECO:0000313" key="4">
    <source>
        <dbReference type="Proteomes" id="UP000754226"/>
    </source>
</evidence>
<sequence length="446" mass="49349">MFIQIKKAGLKNAAISRRLGQGFLCLILVGLMGSGEAAPTVKEVTGVARVFGDGEKVSEVILTYSEPLLASSVSPKDYVLSKGTLESVQVARSLPPFKAAEEGRYVILKVKTENTVPETLLAAPPKERTGKMRQEPKLDGHSDRKAPDLSIAVRQVGEVTGAKGDKSPGSIQFMASTRTLEPDLSRFTQKVFTDPETGISLPYSLYLPKKIKQGEKLPLVYFGVDMSGNNDDLTTPLYQGNGATIWTDPAFQAKHPSIVVAPQYTSELVTKLGMLTADDHQWTKGLTLLKHFLDYAVKIYPVDPNRIYGTGQSQGGMANIAISDRYPDFFAAQYLVACQWDPEEMQVLKDKPLWITVCEGDNKAYPAMNETTALWEKAGVKVARNETLWDSTLPVGTLNAKMEQLLRPDTHIYYTAFKGGNHMYTWSFAYSFDAIREWLFSQAKEK</sequence>
<dbReference type="Proteomes" id="UP000754226">
    <property type="component" value="Unassembled WGS sequence"/>
</dbReference>
<dbReference type="SUPFAM" id="SSF53474">
    <property type="entry name" value="alpha/beta-Hydrolases"/>
    <property type="match status" value="1"/>
</dbReference>
<dbReference type="InterPro" id="IPR041172">
    <property type="entry name" value="EstA_Ig-like_N"/>
</dbReference>
<name>A0A943EER6_9FIRM</name>
<reference evidence="3" key="1">
    <citation type="submission" date="2021-02" db="EMBL/GenBank/DDBJ databases">
        <title>Infant gut strain persistence is associated with maternal origin, phylogeny, and functional potential including surface adhesion and iron acquisition.</title>
        <authorList>
            <person name="Lou Y.C."/>
        </authorList>
    </citation>
    <scope>NUCLEOTIDE SEQUENCE</scope>
    <source>
        <strain evidence="3">L3_106_000M1_dasL3_106_000M1_concoct_15</strain>
    </source>
</reference>
<dbReference type="InterPro" id="IPR029058">
    <property type="entry name" value="AB_hydrolase_fold"/>
</dbReference>
<evidence type="ECO:0000256" key="1">
    <source>
        <dbReference type="SAM" id="MobiDB-lite"/>
    </source>
</evidence>
<feature type="domain" description="Esterase Ig-like N-terminal" evidence="2">
    <location>
        <begin position="44"/>
        <end position="167"/>
    </location>
</feature>
<evidence type="ECO:0000313" key="3">
    <source>
        <dbReference type="EMBL" id="MBS5520331.1"/>
    </source>
</evidence>
<proteinExistence type="predicted"/>
<evidence type="ECO:0000259" key="2">
    <source>
        <dbReference type="Pfam" id="PF18435"/>
    </source>
</evidence>
<protein>
    <recommendedName>
        <fullName evidence="2">Esterase Ig-like N-terminal domain-containing protein</fullName>
    </recommendedName>
</protein>
<comment type="caution">
    <text evidence="3">The sequence shown here is derived from an EMBL/GenBank/DDBJ whole genome shotgun (WGS) entry which is preliminary data.</text>
</comment>
<gene>
    <name evidence="3" type="ORF">KHX13_08475</name>
</gene>